<dbReference type="Pfam" id="PF08240">
    <property type="entry name" value="ADH_N"/>
    <property type="match status" value="1"/>
</dbReference>
<evidence type="ECO:0000313" key="8">
    <source>
        <dbReference type="Proteomes" id="UP001218218"/>
    </source>
</evidence>
<dbReference type="EMBL" id="JARIHO010000006">
    <property type="protein sequence ID" value="KAJ7359852.1"/>
    <property type="molecule type" value="Genomic_DNA"/>
</dbReference>
<dbReference type="InterPro" id="IPR011032">
    <property type="entry name" value="GroES-like_sf"/>
</dbReference>
<comment type="caution">
    <text evidence="7">The sequence shown here is derived from an EMBL/GenBank/DDBJ whole genome shotgun (WGS) entry which is preliminary data.</text>
</comment>
<keyword evidence="5" id="KW-0560">Oxidoreductase</keyword>
<dbReference type="GO" id="GO:0046872">
    <property type="term" value="F:metal ion binding"/>
    <property type="evidence" value="ECO:0007669"/>
    <property type="project" value="UniProtKB-KW"/>
</dbReference>
<dbReference type="Gene3D" id="3.40.50.720">
    <property type="entry name" value="NAD(P)-binding Rossmann-like Domain"/>
    <property type="match status" value="1"/>
</dbReference>
<sequence>IVVNKHYPIRESEDNEVLLKVLAAGVVCHTDVTLLSGVFLDNRTYILGHETCGVPKQPDLANHYTYSILGLASVLLGVGKDGSFAEYIIAPADQLVPVPDGVRPEVAAIASDVGMTAYHAVQNAANVKRGDKVLIFGAGGVGHLALQYAKHFGATVYVCDFKPAARKLALELGATEAFDLIELTNRTTAGFAVDTTIDFVANDQTFNLAIAALKGSFTTFPPNQTLVMVCFSADKLAFSTSELISFGIQSTSAVF</sequence>
<dbReference type="SUPFAM" id="SSF51735">
    <property type="entry name" value="NAD(P)-binding Rossmann-fold domains"/>
    <property type="match status" value="1"/>
</dbReference>
<feature type="non-terminal residue" evidence="7">
    <location>
        <position position="1"/>
    </location>
</feature>
<dbReference type="InterPro" id="IPR013149">
    <property type="entry name" value="ADH-like_C"/>
</dbReference>
<comment type="similarity">
    <text evidence="2">Belongs to the zinc-containing alcohol dehydrogenase family.</text>
</comment>
<feature type="domain" description="Enoyl reductase (ER)" evidence="6">
    <location>
        <begin position="3"/>
        <end position="255"/>
    </location>
</feature>
<organism evidence="7 8">
    <name type="scientific">Mycena albidolilacea</name>
    <dbReference type="NCBI Taxonomy" id="1033008"/>
    <lineage>
        <taxon>Eukaryota</taxon>
        <taxon>Fungi</taxon>
        <taxon>Dikarya</taxon>
        <taxon>Basidiomycota</taxon>
        <taxon>Agaricomycotina</taxon>
        <taxon>Agaricomycetes</taxon>
        <taxon>Agaricomycetidae</taxon>
        <taxon>Agaricales</taxon>
        <taxon>Marasmiineae</taxon>
        <taxon>Mycenaceae</taxon>
        <taxon>Mycena</taxon>
    </lineage>
</organism>
<dbReference type="Pfam" id="PF00107">
    <property type="entry name" value="ADH_zinc_N"/>
    <property type="match status" value="1"/>
</dbReference>
<dbReference type="PANTHER" id="PTHR42940">
    <property type="entry name" value="ALCOHOL DEHYDROGENASE 1-RELATED"/>
    <property type="match status" value="1"/>
</dbReference>
<dbReference type="AlphaFoldDB" id="A0AAD7AIY1"/>
<reference evidence="7" key="1">
    <citation type="submission" date="2023-03" db="EMBL/GenBank/DDBJ databases">
        <title>Massive genome expansion in bonnet fungi (Mycena s.s.) driven by repeated elements and novel gene families across ecological guilds.</title>
        <authorList>
            <consortium name="Lawrence Berkeley National Laboratory"/>
            <person name="Harder C.B."/>
            <person name="Miyauchi S."/>
            <person name="Viragh M."/>
            <person name="Kuo A."/>
            <person name="Thoen E."/>
            <person name="Andreopoulos B."/>
            <person name="Lu D."/>
            <person name="Skrede I."/>
            <person name="Drula E."/>
            <person name="Henrissat B."/>
            <person name="Morin E."/>
            <person name="Kohler A."/>
            <person name="Barry K."/>
            <person name="LaButti K."/>
            <person name="Morin E."/>
            <person name="Salamov A."/>
            <person name="Lipzen A."/>
            <person name="Mereny Z."/>
            <person name="Hegedus B."/>
            <person name="Baldrian P."/>
            <person name="Stursova M."/>
            <person name="Weitz H."/>
            <person name="Taylor A."/>
            <person name="Grigoriev I.V."/>
            <person name="Nagy L.G."/>
            <person name="Martin F."/>
            <person name="Kauserud H."/>
        </authorList>
    </citation>
    <scope>NUCLEOTIDE SEQUENCE</scope>
    <source>
        <strain evidence="7">CBHHK002</strain>
    </source>
</reference>
<dbReference type="SUPFAM" id="SSF50129">
    <property type="entry name" value="GroES-like"/>
    <property type="match status" value="1"/>
</dbReference>
<evidence type="ECO:0000256" key="2">
    <source>
        <dbReference type="ARBA" id="ARBA00008072"/>
    </source>
</evidence>
<name>A0AAD7AIY1_9AGAR</name>
<comment type="cofactor">
    <cofactor evidence="1">
        <name>Zn(2+)</name>
        <dbReference type="ChEBI" id="CHEBI:29105"/>
    </cofactor>
</comment>
<dbReference type="PANTHER" id="PTHR42940:SF8">
    <property type="entry name" value="VACUOLAR PROTEIN SORTING-ASSOCIATED PROTEIN 11"/>
    <property type="match status" value="1"/>
</dbReference>
<dbReference type="InterPro" id="IPR020843">
    <property type="entry name" value="ER"/>
</dbReference>
<keyword evidence="3" id="KW-0479">Metal-binding</keyword>
<dbReference type="GO" id="GO:0004022">
    <property type="term" value="F:alcohol dehydrogenase (NAD+) activity"/>
    <property type="evidence" value="ECO:0007669"/>
    <property type="project" value="TreeGrafter"/>
</dbReference>
<dbReference type="Proteomes" id="UP001218218">
    <property type="component" value="Unassembled WGS sequence"/>
</dbReference>
<protein>
    <recommendedName>
        <fullName evidence="6">Enoyl reductase (ER) domain-containing protein</fullName>
    </recommendedName>
</protein>
<evidence type="ECO:0000256" key="1">
    <source>
        <dbReference type="ARBA" id="ARBA00001947"/>
    </source>
</evidence>
<keyword evidence="4" id="KW-0862">Zinc</keyword>
<evidence type="ECO:0000313" key="7">
    <source>
        <dbReference type="EMBL" id="KAJ7359852.1"/>
    </source>
</evidence>
<evidence type="ECO:0000256" key="5">
    <source>
        <dbReference type="ARBA" id="ARBA00023002"/>
    </source>
</evidence>
<dbReference type="GO" id="GO:0005737">
    <property type="term" value="C:cytoplasm"/>
    <property type="evidence" value="ECO:0007669"/>
    <property type="project" value="TreeGrafter"/>
</dbReference>
<keyword evidence="8" id="KW-1185">Reference proteome</keyword>
<dbReference type="InterPro" id="IPR036291">
    <property type="entry name" value="NAD(P)-bd_dom_sf"/>
</dbReference>
<evidence type="ECO:0000256" key="3">
    <source>
        <dbReference type="ARBA" id="ARBA00022723"/>
    </source>
</evidence>
<dbReference type="SMART" id="SM00829">
    <property type="entry name" value="PKS_ER"/>
    <property type="match status" value="1"/>
</dbReference>
<evidence type="ECO:0000256" key="4">
    <source>
        <dbReference type="ARBA" id="ARBA00022833"/>
    </source>
</evidence>
<evidence type="ECO:0000259" key="6">
    <source>
        <dbReference type="SMART" id="SM00829"/>
    </source>
</evidence>
<dbReference type="Gene3D" id="3.90.180.10">
    <property type="entry name" value="Medium-chain alcohol dehydrogenases, catalytic domain"/>
    <property type="match status" value="2"/>
</dbReference>
<dbReference type="InterPro" id="IPR013154">
    <property type="entry name" value="ADH-like_N"/>
</dbReference>
<gene>
    <name evidence="7" type="ORF">DFH08DRAFT_686208</name>
</gene>
<proteinExistence type="inferred from homology"/>
<accession>A0AAD7AIY1</accession>